<reference evidence="1" key="1">
    <citation type="journal article" date="2015" name="Nature">
        <title>Complex archaea that bridge the gap between prokaryotes and eukaryotes.</title>
        <authorList>
            <person name="Spang A."/>
            <person name="Saw J.H."/>
            <person name="Jorgensen S.L."/>
            <person name="Zaremba-Niedzwiedzka K."/>
            <person name="Martijn J."/>
            <person name="Lind A.E."/>
            <person name="van Eijk R."/>
            <person name="Schleper C."/>
            <person name="Guy L."/>
            <person name="Ettema T.J."/>
        </authorList>
    </citation>
    <scope>NUCLEOTIDE SEQUENCE</scope>
</reference>
<evidence type="ECO:0000313" key="1">
    <source>
        <dbReference type="EMBL" id="KKN36938.1"/>
    </source>
</evidence>
<accession>A0A0F9T5X5</accession>
<dbReference type="EMBL" id="LAZR01001932">
    <property type="protein sequence ID" value="KKN36938.1"/>
    <property type="molecule type" value="Genomic_DNA"/>
</dbReference>
<protein>
    <submittedName>
        <fullName evidence="1">Uncharacterized protein</fullName>
    </submittedName>
</protein>
<sequence length="67" mass="7392">MAKHIKWTMPQWMEPLQGHIRNTGGNSVEELVNGDASPDVNLPLSTLQACVKSQVSLLISLHKAEKI</sequence>
<organism evidence="1">
    <name type="scientific">marine sediment metagenome</name>
    <dbReference type="NCBI Taxonomy" id="412755"/>
    <lineage>
        <taxon>unclassified sequences</taxon>
        <taxon>metagenomes</taxon>
        <taxon>ecological metagenomes</taxon>
    </lineage>
</organism>
<proteinExistence type="predicted"/>
<dbReference type="AlphaFoldDB" id="A0A0F9T5X5"/>
<name>A0A0F9T5X5_9ZZZZ</name>
<comment type="caution">
    <text evidence="1">The sequence shown here is derived from an EMBL/GenBank/DDBJ whole genome shotgun (WGS) entry which is preliminary data.</text>
</comment>
<gene>
    <name evidence="1" type="ORF">LCGC14_0768610</name>
</gene>